<evidence type="ECO:0000313" key="1">
    <source>
        <dbReference type="EMBL" id="PNU20345.1"/>
    </source>
</evidence>
<gene>
    <name evidence="1" type="ORF">C2E25_07935</name>
</gene>
<dbReference type="EMBL" id="PPFX01000014">
    <property type="protein sequence ID" value="PNU20345.1"/>
    <property type="molecule type" value="Genomic_DNA"/>
</dbReference>
<dbReference type="AlphaFoldDB" id="A0A2K2HAK2"/>
<evidence type="ECO:0000313" key="2">
    <source>
        <dbReference type="Proteomes" id="UP000236340"/>
    </source>
</evidence>
<comment type="caution">
    <text evidence="1">The sequence shown here is derived from an EMBL/GenBank/DDBJ whole genome shotgun (WGS) entry which is preliminary data.</text>
</comment>
<sequence length="83" mass="9721">MWALLSGCLKELTMKKDRFSFVCLEAESGHDAFVNNATVGEEGRVLECAMQHIVVETIKGDHRCWDYHDCEEVSRRKEEWPYR</sequence>
<organism evidence="1 2">
    <name type="scientific">Geothermobacter hydrogeniphilus</name>
    <dbReference type="NCBI Taxonomy" id="1969733"/>
    <lineage>
        <taxon>Bacteria</taxon>
        <taxon>Pseudomonadati</taxon>
        <taxon>Thermodesulfobacteriota</taxon>
        <taxon>Desulfuromonadia</taxon>
        <taxon>Desulfuromonadales</taxon>
        <taxon>Geothermobacteraceae</taxon>
        <taxon>Geothermobacter</taxon>
    </lineage>
</organism>
<reference evidence="1 2" key="1">
    <citation type="journal article" date="2018" name="Genome Announc.">
        <title>Genome Sequence of Geothermobacter sp. HR-1 Iron Reducer from the Loihi Seamount.</title>
        <authorList>
            <person name="Smith H."/>
            <person name="Abuyen K."/>
            <person name="Tremblay J."/>
            <person name="Savalia P."/>
            <person name="Perez-Rodriguez I."/>
            <person name="Emerson D."/>
            <person name="Tully B."/>
            <person name="Amend J."/>
        </authorList>
    </citation>
    <scope>NUCLEOTIDE SEQUENCE [LARGE SCALE GENOMIC DNA]</scope>
    <source>
        <strain evidence="1 2">HR-1</strain>
    </source>
</reference>
<protein>
    <submittedName>
        <fullName evidence="1">Uncharacterized protein</fullName>
    </submittedName>
</protein>
<accession>A0A2K2HAK2</accession>
<dbReference type="Proteomes" id="UP000236340">
    <property type="component" value="Unassembled WGS sequence"/>
</dbReference>
<proteinExistence type="predicted"/>
<name>A0A2K2HAK2_9BACT</name>